<comment type="caution">
    <text evidence="10">The sequence shown here is derived from an EMBL/GenBank/DDBJ whole genome shotgun (WGS) entry which is preliminary data.</text>
</comment>
<keyword evidence="6" id="KW-0408">Iron</keyword>
<keyword evidence="2" id="KW-0004">4Fe-4S</keyword>
<dbReference type="EMBL" id="PFLW01000050">
    <property type="protein sequence ID" value="PIY89084.1"/>
    <property type="molecule type" value="Genomic_DNA"/>
</dbReference>
<evidence type="ECO:0000259" key="9">
    <source>
        <dbReference type="PROSITE" id="PS51918"/>
    </source>
</evidence>
<dbReference type="GO" id="GO:0003824">
    <property type="term" value="F:catalytic activity"/>
    <property type="evidence" value="ECO:0007669"/>
    <property type="project" value="InterPro"/>
</dbReference>
<name>A0A2M7R6A6_9BACT</name>
<evidence type="ECO:0000313" key="10">
    <source>
        <dbReference type="EMBL" id="PIY89084.1"/>
    </source>
</evidence>
<sequence>MLVKISSHLRKLAKKSSAVGKQFFPSPKEKEFSRATSLDPLLEEKYKKVKGLIHKYPKRVLIELTLNCASFCRFCTRRREVSDIKKGEISPKDIEKMIDYIKSKPTINEAIFSGGDPLTVPELLISTLRKFSRLSQIKIIRVHTRVPVSNPRLLTKKILAEFTKINRKKTFYLSIHIEHPDELTPQTLSAIKALKKTGAILLSQAVFLRGINDSYKVLADLFTKLSELGVRPYYIFHCDLVKGIEHFIAPIEKEIKIMTKLRKNLSGIAFPFHVIDAPNGSGKIPAPLNFWNFNTSNFTDFLEKKIKMY</sequence>
<dbReference type="PANTHER" id="PTHR30538">
    <property type="entry name" value="LYSINE 2,3-AMINOMUTASE-RELATED"/>
    <property type="match status" value="1"/>
</dbReference>
<proteinExistence type="predicted"/>
<protein>
    <submittedName>
        <fullName evidence="10">Lysine 2,3-aminomutase</fullName>
    </submittedName>
</protein>
<dbReference type="NCBIfam" id="TIGR00238">
    <property type="entry name" value="KamA family radical SAM protein"/>
    <property type="match status" value="1"/>
</dbReference>
<dbReference type="GO" id="GO:0051539">
    <property type="term" value="F:4 iron, 4 sulfur cluster binding"/>
    <property type="evidence" value="ECO:0007669"/>
    <property type="project" value="UniProtKB-KW"/>
</dbReference>
<dbReference type="PANTHER" id="PTHR30538:SF0">
    <property type="entry name" value="L-LYSINE 2,3-AMINOMUTASE AQ_1632-RELATED"/>
    <property type="match status" value="1"/>
</dbReference>
<evidence type="ECO:0000256" key="2">
    <source>
        <dbReference type="ARBA" id="ARBA00022485"/>
    </source>
</evidence>
<accession>A0A2M7R6A6</accession>
<dbReference type="InterPro" id="IPR003739">
    <property type="entry name" value="Lys_aminomutase/Glu_NH3_mut"/>
</dbReference>
<evidence type="ECO:0000256" key="5">
    <source>
        <dbReference type="ARBA" id="ARBA00022898"/>
    </source>
</evidence>
<keyword evidence="7" id="KW-0411">Iron-sulfur</keyword>
<dbReference type="SFLD" id="SFLDG01070">
    <property type="entry name" value="PLP-dependent"/>
    <property type="match status" value="1"/>
</dbReference>
<dbReference type="Proteomes" id="UP000230767">
    <property type="component" value="Unassembled WGS sequence"/>
</dbReference>
<dbReference type="Pfam" id="PF04055">
    <property type="entry name" value="Radical_SAM"/>
    <property type="match status" value="1"/>
</dbReference>
<feature type="domain" description="Radical SAM core" evidence="9">
    <location>
        <begin position="54"/>
        <end position="269"/>
    </location>
</feature>
<evidence type="ECO:0000256" key="3">
    <source>
        <dbReference type="ARBA" id="ARBA00022691"/>
    </source>
</evidence>
<dbReference type="InterPro" id="IPR007197">
    <property type="entry name" value="rSAM"/>
</dbReference>
<keyword evidence="5 8" id="KW-0663">Pyridoxal phosphate</keyword>
<evidence type="ECO:0000256" key="4">
    <source>
        <dbReference type="ARBA" id="ARBA00022723"/>
    </source>
</evidence>
<evidence type="ECO:0000256" key="7">
    <source>
        <dbReference type="ARBA" id="ARBA00023014"/>
    </source>
</evidence>
<dbReference type="Gene3D" id="3.20.20.70">
    <property type="entry name" value="Aldolase class I"/>
    <property type="match status" value="1"/>
</dbReference>
<dbReference type="SFLD" id="SFLDS00029">
    <property type="entry name" value="Radical_SAM"/>
    <property type="match status" value="1"/>
</dbReference>
<evidence type="ECO:0000256" key="8">
    <source>
        <dbReference type="PIRSR" id="PIRSR603739-50"/>
    </source>
</evidence>
<keyword evidence="3" id="KW-0949">S-adenosyl-L-methionine</keyword>
<evidence type="ECO:0000256" key="1">
    <source>
        <dbReference type="ARBA" id="ARBA00001933"/>
    </source>
</evidence>
<feature type="modified residue" description="N6-(pyridoxal phosphate)lysine" evidence="8">
    <location>
        <position position="283"/>
    </location>
</feature>
<evidence type="ECO:0000313" key="11">
    <source>
        <dbReference type="Proteomes" id="UP000230767"/>
    </source>
</evidence>
<dbReference type="InterPro" id="IPR058240">
    <property type="entry name" value="rSAM_sf"/>
</dbReference>
<dbReference type="PROSITE" id="PS51918">
    <property type="entry name" value="RADICAL_SAM"/>
    <property type="match status" value="1"/>
</dbReference>
<dbReference type="GO" id="GO:0046872">
    <property type="term" value="F:metal ion binding"/>
    <property type="evidence" value="ECO:0007669"/>
    <property type="project" value="UniProtKB-KW"/>
</dbReference>
<reference evidence="11" key="1">
    <citation type="submission" date="2017-09" db="EMBL/GenBank/DDBJ databases">
        <title>Depth-based differentiation of microbial function through sediment-hosted aquifers and enrichment of novel symbionts in the deep terrestrial subsurface.</title>
        <authorList>
            <person name="Probst A.J."/>
            <person name="Ladd B."/>
            <person name="Jarett J.K."/>
            <person name="Geller-Mcgrath D.E."/>
            <person name="Sieber C.M.K."/>
            <person name="Emerson J.B."/>
            <person name="Anantharaman K."/>
            <person name="Thomas B.C."/>
            <person name="Malmstrom R."/>
            <person name="Stieglmeier M."/>
            <person name="Klingl A."/>
            <person name="Woyke T."/>
            <person name="Ryan C.M."/>
            <person name="Banfield J.F."/>
        </authorList>
    </citation>
    <scope>NUCLEOTIDE SEQUENCE [LARGE SCALE GENOMIC DNA]</scope>
</reference>
<keyword evidence="4" id="KW-0479">Metal-binding</keyword>
<dbReference type="SUPFAM" id="SSF102114">
    <property type="entry name" value="Radical SAM enzymes"/>
    <property type="match status" value="1"/>
</dbReference>
<evidence type="ECO:0000256" key="6">
    <source>
        <dbReference type="ARBA" id="ARBA00023004"/>
    </source>
</evidence>
<organism evidence="10 11">
    <name type="scientific">Candidatus Nealsonbacteria bacterium CG_4_10_14_0_8_um_filter_37_14</name>
    <dbReference type="NCBI Taxonomy" id="1974684"/>
    <lineage>
        <taxon>Bacteria</taxon>
        <taxon>Candidatus Nealsoniibacteriota</taxon>
    </lineage>
</organism>
<comment type="cofactor">
    <cofactor evidence="1 8">
        <name>pyridoxal 5'-phosphate</name>
        <dbReference type="ChEBI" id="CHEBI:597326"/>
    </cofactor>
</comment>
<dbReference type="CDD" id="cd01335">
    <property type="entry name" value="Radical_SAM"/>
    <property type="match status" value="1"/>
</dbReference>
<gene>
    <name evidence="10" type="ORF">COY73_01960</name>
</gene>
<dbReference type="InterPro" id="IPR013785">
    <property type="entry name" value="Aldolase_TIM"/>
</dbReference>
<dbReference type="AlphaFoldDB" id="A0A2M7R6A6"/>